<dbReference type="EMBL" id="NMWX01000001">
    <property type="protein sequence ID" value="OZG06871.1"/>
    <property type="molecule type" value="Genomic_DNA"/>
</dbReference>
<organism evidence="1 2">
    <name type="scientific">Caenorhabditis remanei</name>
    <name type="common">Caenorhabditis vulgaris</name>
    <dbReference type="NCBI Taxonomy" id="31234"/>
    <lineage>
        <taxon>Eukaryota</taxon>
        <taxon>Metazoa</taxon>
        <taxon>Ecdysozoa</taxon>
        <taxon>Nematoda</taxon>
        <taxon>Chromadorea</taxon>
        <taxon>Rhabditida</taxon>
        <taxon>Rhabditina</taxon>
        <taxon>Rhabditomorpha</taxon>
        <taxon>Rhabditoidea</taxon>
        <taxon>Rhabditidae</taxon>
        <taxon>Peloderinae</taxon>
        <taxon>Caenorhabditis</taxon>
    </lineage>
</organism>
<comment type="caution">
    <text evidence="1">The sequence shown here is derived from an EMBL/GenBank/DDBJ whole genome shotgun (WGS) entry which is preliminary data.</text>
</comment>
<reference evidence="1" key="1">
    <citation type="submission" date="2017-08" db="EMBL/GenBank/DDBJ databases">
        <authorList>
            <person name="de Groot N.N."/>
        </authorList>
    </citation>
    <scope>NUCLEOTIDE SEQUENCE [LARGE SCALE GENOMIC DNA]</scope>
    <source>
        <strain evidence="1">PX439</strain>
    </source>
</reference>
<proteinExistence type="predicted"/>
<dbReference type="OMA" id="HIVADRK"/>
<dbReference type="Proteomes" id="UP000216624">
    <property type="component" value="Unassembled WGS sequence"/>
</dbReference>
<evidence type="ECO:0000313" key="2">
    <source>
        <dbReference type="Proteomes" id="UP000216624"/>
    </source>
</evidence>
<feature type="non-terminal residue" evidence="1">
    <location>
        <position position="1"/>
    </location>
</feature>
<gene>
    <name evidence="1" type="ORF">FL82_02707</name>
</gene>
<protein>
    <submittedName>
        <fullName evidence="1">Uncharacterized protein</fullName>
    </submittedName>
</protein>
<keyword evidence="2" id="KW-1185">Reference proteome</keyword>
<evidence type="ECO:0000313" key="1">
    <source>
        <dbReference type="EMBL" id="OZG06871.1"/>
    </source>
</evidence>
<sequence length="94" mass="10946">MSFRRPFPKVKIPIEDVSEPTDPLGKLLVSEEEIHDFQGKKKCFQTLLAHPEARIQLERSLKRMALLEDLLIRVIVSNESVEHIVADRKQRDIE</sequence>
<dbReference type="HOGENOM" id="CLU_2388314_0_0_1"/>
<accession>A0A261B967</accession>
<name>A0A261B967_CAERE</name>